<keyword evidence="3" id="KW-1185">Reference proteome</keyword>
<dbReference type="EMBL" id="CP041186">
    <property type="protein sequence ID" value="QDG51678.1"/>
    <property type="molecule type" value="Genomic_DNA"/>
</dbReference>
<dbReference type="PANTHER" id="PTHR45947:SF3">
    <property type="entry name" value="SULFOQUINOVOSYL TRANSFERASE SQD2"/>
    <property type="match status" value="1"/>
</dbReference>
<proteinExistence type="predicted"/>
<dbReference type="PANTHER" id="PTHR45947">
    <property type="entry name" value="SULFOQUINOVOSYL TRANSFERASE SQD2"/>
    <property type="match status" value="1"/>
</dbReference>
<dbReference type="InterPro" id="IPR001296">
    <property type="entry name" value="Glyco_trans_1"/>
</dbReference>
<accession>A0A4Y6PTQ0</accession>
<feature type="domain" description="Glycosyl transferase family 1" evidence="1">
    <location>
        <begin position="203"/>
        <end position="363"/>
    </location>
</feature>
<organism evidence="2 3">
    <name type="scientific">Persicimonas caeni</name>
    <dbReference type="NCBI Taxonomy" id="2292766"/>
    <lineage>
        <taxon>Bacteria</taxon>
        <taxon>Deltaproteobacteria</taxon>
        <taxon>Bradymonadales</taxon>
        <taxon>Bradymonadaceae</taxon>
        <taxon>Persicimonas</taxon>
    </lineage>
</organism>
<reference evidence="2 3" key="1">
    <citation type="submission" date="2019-06" db="EMBL/GenBank/DDBJ databases">
        <title>Persicimonas caeni gen. nov., sp. nov., a predatory bacterium isolated from solar saltern.</title>
        <authorList>
            <person name="Wang S."/>
        </authorList>
    </citation>
    <scope>NUCLEOTIDE SEQUENCE [LARGE SCALE GENOMIC DNA]</scope>
    <source>
        <strain evidence="2 3">YN101</strain>
    </source>
</reference>
<dbReference type="OrthoDB" id="9790710at2"/>
<evidence type="ECO:0000313" key="2">
    <source>
        <dbReference type="EMBL" id="QDG51678.1"/>
    </source>
</evidence>
<sequence>MMTDTILIFRDYYLPGYKSGGPVQSLANLVGHLGDDFRFKIVTADRDEGDTAPYDSVELNAWNQVGKAEVFYLSAADNIALAMHRLLNETDYDLAYYNSFFSANYTILPLLLRRFGLAPKVPAVVAPRGEFSESALQLKAAKKNAFLTAAKVLGLYSDVTWHASDEEELAQIQRVFGPQVHVGVAGVPLPHLESPQVPEDRRPKRKGELRVGYLGRVSPIKNIDFALDVLGEISKGAVSFDIYGPLSDVEYHKRCERVADRLPEHVTATFHGALPHPQVQETLRQYDVMFLPSKSESFGHAILESLMAACPVLIGQATPWRELEQKQAGWDITLDDRETFVDVLERLVEMGPDQFERLQRGARQLAFDTIFADDTASEYRDLFAAAL</sequence>
<gene>
    <name evidence="2" type="ORF">FIV42_13235</name>
</gene>
<accession>A0A5B8YB21</accession>
<evidence type="ECO:0000259" key="1">
    <source>
        <dbReference type="Pfam" id="PF00534"/>
    </source>
</evidence>
<dbReference type="Gene3D" id="3.40.50.2000">
    <property type="entry name" value="Glycogen Phosphorylase B"/>
    <property type="match status" value="1"/>
</dbReference>
<dbReference type="GO" id="GO:0016757">
    <property type="term" value="F:glycosyltransferase activity"/>
    <property type="evidence" value="ECO:0007669"/>
    <property type="project" value="InterPro"/>
</dbReference>
<dbReference type="Proteomes" id="UP000315995">
    <property type="component" value="Chromosome"/>
</dbReference>
<dbReference type="CDD" id="cd03801">
    <property type="entry name" value="GT4_PimA-like"/>
    <property type="match status" value="1"/>
</dbReference>
<evidence type="ECO:0000313" key="3">
    <source>
        <dbReference type="Proteomes" id="UP000315995"/>
    </source>
</evidence>
<dbReference type="InterPro" id="IPR050194">
    <property type="entry name" value="Glycosyltransferase_grp1"/>
</dbReference>
<name>A0A4Y6PTQ0_PERCE</name>
<dbReference type="AlphaFoldDB" id="A0A4Y6PTQ0"/>
<protein>
    <submittedName>
        <fullName evidence="2">Glycosyltransferase family 4 protein</fullName>
    </submittedName>
</protein>
<dbReference type="Pfam" id="PF00534">
    <property type="entry name" value="Glycos_transf_1"/>
    <property type="match status" value="1"/>
</dbReference>
<dbReference type="SUPFAM" id="SSF53756">
    <property type="entry name" value="UDP-Glycosyltransferase/glycogen phosphorylase"/>
    <property type="match status" value="1"/>
</dbReference>
<keyword evidence="2" id="KW-0808">Transferase</keyword>